<evidence type="ECO:0000256" key="1">
    <source>
        <dbReference type="SAM" id="MobiDB-lite"/>
    </source>
</evidence>
<name>A0A182IWN7_ANOAO</name>
<feature type="compositionally biased region" description="Polar residues" evidence="1">
    <location>
        <begin position="1"/>
        <end position="14"/>
    </location>
</feature>
<dbReference type="AlphaFoldDB" id="A0A182IWN7"/>
<feature type="compositionally biased region" description="Low complexity" evidence="1">
    <location>
        <begin position="16"/>
        <end position="25"/>
    </location>
</feature>
<accession>A0A182IWN7</accession>
<dbReference type="VEuPathDB" id="VectorBase:AATE006933"/>
<reference evidence="2" key="1">
    <citation type="submission" date="2022-08" db="UniProtKB">
        <authorList>
            <consortium name="EnsemblMetazoa"/>
        </authorList>
    </citation>
    <scope>IDENTIFICATION</scope>
    <source>
        <strain evidence="2">EBRO</strain>
    </source>
</reference>
<proteinExistence type="predicted"/>
<organism evidence="2">
    <name type="scientific">Anopheles atroparvus</name>
    <name type="common">European mosquito</name>
    <dbReference type="NCBI Taxonomy" id="41427"/>
    <lineage>
        <taxon>Eukaryota</taxon>
        <taxon>Metazoa</taxon>
        <taxon>Ecdysozoa</taxon>
        <taxon>Arthropoda</taxon>
        <taxon>Hexapoda</taxon>
        <taxon>Insecta</taxon>
        <taxon>Pterygota</taxon>
        <taxon>Neoptera</taxon>
        <taxon>Endopterygota</taxon>
        <taxon>Diptera</taxon>
        <taxon>Nematocera</taxon>
        <taxon>Culicoidea</taxon>
        <taxon>Culicidae</taxon>
        <taxon>Anophelinae</taxon>
        <taxon>Anopheles</taxon>
    </lineage>
</organism>
<feature type="region of interest" description="Disordered" evidence="1">
    <location>
        <begin position="139"/>
        <end position="168"/>
    </location>
</feature>
<sequence>MVTFSYSPAATGSTRAADGFSTAAGTSSSTTFVSGGGGLKVNRLEQIENLSTTVEMVLAVSSDSEIKSLMSSTANRLLYVSGSGGGTNGSGGAHTGGGPCLLGGPPASPAPPGCPLGCCWSAVDCFRLLSFLGGTGGGGGGAPFRSGSSPPPPPPPLLPPPPPPIPLATPLPTTLDALDSGHPGHAHPVDLEYLIALAQMSPAGLNTRRRTIFRARLYEEALDFLVALRATLELEPETEPLPRSPSVHGCLHRCVVSVHLPARAAGGLAALTAYRNRDSFRPRLKIGRSSAAPIPNVPVVAHVTVDCTICQHCGSGSAEAPQQQLCNRRSNRMRHAIRCLLKRTGSCCRQ</sequence>
<feature type="region of interest" description="Disordered" evidence="1">
    <location>
        <begin position="1"/>
        <end position="25"/>
    </location>
</feature>
<feature type="compositionally biased region" description="Pro residues" evidence="1">
    <location>
        <begin position="149"/>
        <end position="168"/>
    </location>
</feature>
<protein>
    <submittedName>
        <fullName evidence="2">Uncharacterized protein</fullName>
    </submittedName>
</protein>
<evidence type="ECO:0000313" key="2">
    <source>
        <dbReference type="EnsemblMetazoa" id="AATE006933-PA.1"/>
    </source>
</evidence>
<dbReference type="EnsemblMetazoa" id="AATE006933-RA">
    <property type="protein sequence ID" value="AATE006933-PA.1"/>
    <property type="gene ID" value="AATE006933"/>
</dbReference>